<accession>A0A4V6XWF0</accession>
<feature type="transmembrane region" description="Helical" evidence="7">
    <location>
        <begin position="271"/>
        <end position="293"/>
    </location>
</feature>
<sequence>MLRSSEVPTLLRRTHIHKGYRPLHRSPQYYVFSAFDCHNELINVWTHLLPLAVLYTSYIQPEVFSAAPRVPVLILYFGVAVLFVGSSLAHLFHSRSPTDHFFWFLIDFSGIAIFSVCIGVQRYACSTWDFPLYTYGYLPSLIIVAMLGQYLTTCYFFVQKPFWKPREHIRFVSCAFLAVWLFIPLLNRYFWPSDIPDPSRDWHTRAFQWLIVSGLFMGGGIPERFAPGLFDYVGYGHQIFHMCILMVTWYLCDTANVDCPMWNAEKPPYQVLPLLATLIVTVGIIFSTVKILMKIARNFDPKNE</sequence>
<keyword evidence="6" id="KW-0862">Zinc</keyword>
<evidence type="ECO:0000256" key="5">
    <source>
        <dbReference type="ARBA" id="ARBA00023136"/>
    </source>
</evidence>
<dbReference type="STRING" id="34508.A0A4V6XWF0"/>
<evidence type="ECO:0000256" key="7">
    <source>
        <dbReference type="SAM" id="Phobius"/>
    </source>
</evidence>
<name>A0A4V6XWF0_STECR</name>
<evidence type="ECO:0000313" key="9">
    <source>
        <dbReference type="Proteomes" id="UP000298663"/>
    </source>
</evidence>
<dbReference type="PANTHER" id="PTHR20855">
    <property type="entry name" value="ADIPOR/PROGESTIN RECEPTOR-RELATED"/>
    <property type="match status" value="1"/>
</dbReference>
<dbReference type="AlphaFoldDB" id="A0A4V6XWF0"/>
<reference evidence="8 9" key="1">
    <citation type="journal article" date="2015" name="Genome Biol.">
        <title>Comparative genomics of Steinernema reveals deeply conserved gene regulatory networks.</title>
        <authorList>
            <person name="Dillman A.R."/>
            <person name="Macchietto M."/>
            <person name="Porter C.F."/>
            <person name="Rogers A."/>
            <person name="Williams B."/>
            <person name="Antoshechkin I."/>
            <person name="Lee M.M."/>
            <person name="Goodwin Z."/>
            <person name="Lu X."/>
            <person name="Lewis E.E."/>
            <person name="Goodrich-Blair H."/>
            <person name="Stock S.P."/>
            <person name="Adams B.J."/>
            <person name="Sternberg P.W."/>
            <person name="Mortazavi A."/>
        </authorList>
    </citation>
    <scope>NUCLEOTIDE SEQUENCE [LARGE SCALE GENOMIC DNA]</scope>
    <source>
        <strain evidence="8 9">ALL</strain>
    </source>
</reference>
<evidence type="ECO:0000256" key="4">
    <source>
        <dbReference type="ARBA" id="ARBA00022989"/>
    </source>
</evidence>
<reference evidence="8 9" key="2">
    <citation type="journal article" date="2019" name="G3 (Bethesda)">
        <title>Hybrid Assembly of the Genome of the Entomopathogenic Nematode Steinernema carpocapsae Identifies the X-Chromosome.</title>
        <authorList>
            <person name="Serra L."/>
            <person name="Macchietto M."/>
            <person name="Macias-Munoz A."/>
            <person name="McGill C.J."/>
            <person name="Rodriguez I.M."/>
            <person name="Rodriguez B."/>
            <person name="Murad R."/>
            <person name="Mortazavi A."/>
        </authorList>
    </citation>
    <scope>NUCLEOTIDE SEQUENCE [LARGE SCALE GENOMIC DNA]</scope>
    <source>
        <strain evidence="8 9">ALL</strain>
    </source>
</reference>
<feature type="transmembrane region" description="Helical" evidence="7">
    <location>
        <begin position="169"/>
        <end position="186"/>
    </location>
</feature>
<keyword evidence="9" id="KW-1185">Reference proteome</keyword>
<comment type="caution">
    <text evidence="8">The sequence shown here is derived from an EMBL/GenBank/DDBJ whole genome shotgun (WGS) entry which is preliminary data.</text>
</comment>
<dbReference type="Pfam" id="PF03006">
    <property type="entry name" value="HlyIII"/>
    <property type="match status" value="1"/>
</dbReference>
<dbReference type="OrthoDB" id="529367at2759"/>
<feature type="binding site" evidence="6">
    <location>
        <position position="90"/>
    </location>
    <ligand>
        <name>Zn(2+)</name>
        <dbReference type="ChEBI" id="CHEBI:29105"/>
    </ligand>
</feature>
<dbReference type="GO" id="GO:0046872">
    <property type="term" value="F:metal ion binding"/>
    <property type="evidence" value="ECO:0007669"/>
    <property type="project" value="UniProtKB-KW"/>
</dbReference>
<keyword evidence="3 7" id="KW-0812">Transmembrane</keyword>
<evidence type="ECO:0000256" key="2">
    <source>
        <dbReference type="ARBA" id="ARBA00007018"/>
    </source>
</evidence>
<dbReference type="PANTHER" id="PTHR20855:SF92">
    <property type="entry name" value="PROGESTIN AND ADIPOQ RECEPTOR FAMILY MEMBER 3-LIKE"/>
    <property type="match status" value="1"/>
</dbReference>
<evidence type="ECO:0000313" key="8">
    <source>
        <dbReference type="EMBL" id="TKR87965.1"/>
    </source>
</evidence>
<evidence type="ECO:0000256" key="6">
    <source>
        <dbReference type="PIRSR" id="PIRSR604254-1"/>
    </source>
</evidence>
<feature type="transmembrane region" description="Helical" evidence="7">
    <location>
        <begin position="70"/>
        <end position="89"/>
    </location>
</feature>
<feature type="transmembrane region" description="Helical" evidence="7">
    <location>
        <begin position="136"/>
        <end position="157"/>
    </location>
</feature>
<dbReference type="GO" id="GO:0016020">
    <property type="term" value="C:membrane"/>
    <property type="evidence" value="ECO:0007669"/>
    <property type="project" value="UniProtKB-SubCell"/>
</dbReference>
<feature type="transmembrane region" description="Helical" evidence="7">
    <location>
        <begin position="206"/>
        <end position="225"/>
    </location>
</feature>
<dbReference type="GO" id="GO:0038023">
    <property type="term" value="F:signaling receptor activity"/>
    <property type="evidence" value="ECO:0007669"/>
    <property type="project" value="TreeGrafter"/>
</dbReference>
<dbReference type="EMBL" id="AZBU02000003">
    <property type="protein sequence ID" value="TKR87965.1"/>
    <property type="molecule type" value="Genomic_DNA"/>
</dbReference>
<protein>
    <submittedName>
        <fullName evidence="8">Uncharacterized protein</fullName>
    </submittedName>
</protein>
<evidence type="ECO:0000256" key="1">
    <source>
        <dbReference type="ARBA" id="ARBA00004141"/>
    </source>
</evidence>
<evidence type="ECO:0000256" key="3">
    <source>
        <dbReference type="ARBA" id="ARBA00022692"/>
    </source>
</evidence>
<feature type="transmembrane region" description="Helical" evidence="7">
    <location>
        <begin position="232"/>
        <end position="251"/>
    </location>
</feature>
<dbReference type="InterPro" id="IPR004254">
    <property type="entry name" value="AdipoR/HlyIII-related"/>
</dbReference>
<comment type="subcellular location">
    <subcellularLocation>
        <location evidence="1">Membrane</location>
        <topology evidence="1">Multi-pass membrane protein</topology>
    </subcellularLocation>
</comment>
<gene>
    <name evidence="8" type="ORF">L596_012284</name>
</gene>
<dbReference type="Proteomes" id="UP000298663">
    <property type="component" value="Unassembled WGS sequence"/>
</dbReference>
<keyword evidence="5 7" id="KW-0472">Membrane</keyword>
<keyword evidence="4 7" id="KW-1133">Transmembrane helix</keyword>
<comment type="similarity">
    <text evidence="2">Belongs to the ADIPOR family.</text>
</comment>
<keyword evidence="6" id="KW-0479">Metal-binding</keyword>
<feature type="binding site" evidence="6">
    <location>
        <position position="241"/>
    </location>
    <ligand>
        <name>Zn(2+)</name>
        <dbReference type="ChEBI" id="CHEBI:29105"/>
    </ligand>
</feature>
<proteinExistence type="inferred from homology"/>
<feature type="transmembrane region" description="Helical" evidence="7">
    <location>
        <begin position="101"/>
        <end position="124"/>
    </location>
</feature>
<feature type="binding site" evidence="6">
    <location>
        <position position="237"/>
    </location>
    <ligand>
        <name>Zn(2+)</name>
        <dbReference type="ChEBI" id="CHEBI:29105"/>
    </ligand>
</feature>
<organism evidence="8 9">
    <name type="scientific">Steinernema carpocapsae</name>
    <name type="common">Entomopathogenic nematode</name>
    <dbReference type="NCBI Taxonomy" id="34508"/>
    <lineage>
        <taxon>Eukaryota</taxon>
        <taxon>Metazoa</taxon>
        <taxon>Ecdysozoa</taxon>
        <taxon>Nematoda</taxon>
        <taxon>Chromadorea</taxon>
        <taxon>Rhabditida</taxon>
        <taxon>Tylenchina</taxon>
        <taxon>Panagrolaimomorpha</taxon>
        <taxon>Strongyloidoidea</taxon>
        <taxon>Steinernematidae</taxon>
        <taxon>Steinernema</taxon>
    </lineage>
</organism>